<reference evidence="1" key="2">
    <citation type="submission" date="2023-04" db="EMBL/GenBank/DDBJ databases">
        <authorList>
            <person name="Bruccoleri R.E."/>
            <person name="Oakeley E.J."/>
            <person name="Faust A.-M."/>
            <person name="Dessus-Babus S."/>
            <person name="Altorfer M."/>
            <person name="Burckhardt D."/>
            <person name="Oertli M."/>
            <person name="Naumann U."/>
            <person name="Petersen F."/>
            <person name="Wong J."/>
        </authorList>
    </citation>
    <scope>NUCLEOTIDE SEQUENCE</scope>
    <source>
        <strain evidence="1">GSM-AAB239-AS_SAM_17_03QT</strain>
        <tissue evidence="1">Leaf</tissue>
    </source>
</reference>
<evidence type="ECO:0008006" key="3">
    <source>
        <dbReference type="Google" id="ProtNLM"/>
    </source>
</evidence>
<dbReference type="PANTHER" id="PTHR35276">
    <property type="entry name" value="S-ADENOSYL-L-METHIONINE-DEPENDENT METHYLTRANSFERASES SUPERFAMILY PROTEIN"/>
    <property type="match status" value="1"/>
</dbReference>
<evidence type="ECO:0000313" key="1">
    <source>
        <dbReference type="EMBL" id="KAJ6844841.1"/>
    </source>
</evidence>
<sequence>MAASIFLSSSLLKPPMETLTLISLPFRRNLSSLRRPSPLRRTPNPNFPYSSRIQASAHPFPVAASEEALMGFITGKRRATEVAHSVWKSIIQKGDTVIDATCGNGHDTLALLKLVGDESGRGCVYGMDIQKSALESTSSLLEISVDSSEKKMVKLFSLCHSKMEDVVPRDTLVRLVAFNLGYLPGGDKAVITRSPTTLLALEASSRILIAGGLISLVVYVGHPGGRDELVAIQSFAASLPMESWISCKFEVLNRPACPVLIFLYRR</sequence>
<reference evidence="1" key="1">
    <citation type="journal article" date="2023" name="GigaByte">
        <title>Genome assembly of the bearded iris, Iris pallida Lam.</title>
        <authorList>
            <person name="Bruccoleri R.E."/>
            <person name="Oakeley E.J."/>
            <person name="Faust A.M.E."/>
            <person name="Altorfer M."/>
            <person name="Dessus-Babus S."/>
            <person name="Burckhardt D."/>
            <person name="Oertli M."/>
            <person name="Naumann U."/>
            <person name="Petersen F."/>
            <person name="Wong J."/>
        </authorList>
    </citation>
    <scope>NUCLEOTIDE SEQUENCE</scope>
    <source>
        <strain evidence="1">GSM-AAB239-AS_SAM_17_03QT</strain>
    </source>
</reference>
<protein>
    <recommendedName>
        <fullName evidence="3">rRNA methylase YtqB</fullName>
    </recommendedName>
</protein>
<accession>A0AAX6HVV5</accession>
<name>A0AAX6HVV5_IRIPA</name>
<dbReference type="InterPro" id="IPR010719">
    <property type="entry name" value="MnmM_MeTrfase"/>
</dbReference>
<dbReference type="Pfam" id="PF06962">
    <property type="entry name" value="rRNA_methylase"/>
    <property type="match status" value="1"/>
</dbReference>
<comment type="caution">
    <text evidence="1">The sequence shown here is derived from an EMBL/GenBank/DDBJ whole genome shotgun (WGS) entry which is preliminary data.</text>
</comment>
<dbReference type="PANTHER" id="PTHR35276:SF1">
    <property type="entry name" value="TRNA (MNM(5)S(2)U34)-METHYLTRANSFERASE, CHLOROPLASTIC"/>
    <property type="match status" value="1"/>
</dbReference>
<dbReference type="AlphaFoldDB" id="A0AAX6HVV5"/>
<dbReference type="Gene3D" id="3.40.50.150">
    <property type="entry name" value="Vaccinia Virus protein VP39"/>
    <property type="match status" value="1"/>
</dbReference>
<dbReference type="InterPro" id="IPR029063">
    <property type="entry name" value="SAM-dependent_MTases_sf"/>
</dbReference>
<dbReference type="EMBL" id="JANAVB010006596">
    <property type="protein sequence ID" value="KAJ6844841.1"/>
    <property type="molecule type" value="Genomic_DNA"/>
</dbReference>
<gene>
    <name evidence="1" type="ORF">M6B38_294155</name>
</gene>
<proteinExistence type="predicted"/>
<dbReference type="SUPFAM" id="SSF53335">
    <property type="entry name" value="S-adenosyl-L-methionine-dependent methyltransferases"/>
    <property type="match status" value="1"/>
</dbReference>
<keyword evidence="2" id="KW-1185">Reference proteome</keyword>
<evidence type="ECO:0000313" key="2">
    <source>
        <dbReference type="Proteomes" id="UP001140949"/>
    </source>
</evidence>
<organism evidence="1 2">
    <name type="scientific">Iris pallida</name>
    <name type="common">Sweet iris</name>
    <dbReference type="NCBI Taxonomy" id="29817"/>
    <lineage>
        <taxon>Eukaryota</taxon>
        <taxon>Viridiplantae</taxon>
        <taxon>Streptophyta</taxon>
        <taxon>Embryophyta</taxon>
        <taxon>Tracheophyta</taxon>
        <taxon>Spermatophyta</taxon>
        <taxon>Magnoliopsida</taxon>
        <taxon>Liliopsida</taxon>
        <taxon>Asparagales</taxon>
        <taxon>Iridaceae</taxon>
        <taxon>Iridoideae</taxon>
        <taxon>Irideae</taxon>
        <taxon>Iris</taxon>
    </lineage>
</organism>
<dbReference type="Proteomes" id="UP001140949">
    <property type="component" value="Unassembled WGS sequence"/>
</dbReference>